<sequence length="410" mass="42266">MPPYHSELGPYRSTTGMLRLGQGGKGGGRGLAGRAGRPAGGGLLAAKVLLGRGLALGSAQSARKRALVAVYSCSRSTAGWWTVGSVLVDSDHLLSSYLRFAVHQVQIGLPLHLRTARAARRVVCAAVFVQNCVWAGAKGVQGGALDLSPVCNAGARACSRRPCFGAPAVPRGGLSWVGGASQPEVCVIRAVRGCGMDTRRRKTEPWCACDGGRGGVRVSSVVSAVGGRGHTGGGSADGWRCRGESEPCRATVAGKGKKMAAAVSYAPASWASGAVVPSSPCPSLARSARGVAAEPWLGFGVAGWLRTRWRLPIALVRSKRGAGGVTMAGGCRGEENRGGRGKKVEDDMRGPPVIRAGWLLGAAGCSACGRPRAVWSACWAARVVLASAVLGWRWAAAECPGGPRRRLGCW</sequence>
<feature type="region of interest" description="Disordered" evidence="1">
    <location>
        <begin position="327"/>
        <end position="347"/>
    </location>
</feature>
<protein>
    <submittedName>
        <fullName evidence="2">Uncharacterized protein</fullName>
    </submittedName>
</protein>
<name>Q9XE66_SORBI</name>
<evidence type="ECO:0000313" key="2">
    <source>
        <dbReference type="EMBL" id="AAD22171.1"/>
    </source>
</evidence>
<accession>Q9XE66</accession>
<reference evidence="2" key="1">
    <citation type="submission" date="1999-03" db="EMBL/GenBank/DDBJ databases">
        <title>Microsynteny analysis of 22-kDa zein cluster in maize and sorghum.</title>
        <authorList>
            <person name="Llaca V."/>
            <person name="Lou A."/>
            <person name="Messing J.W."/>
        </authorList>
    </citation>
    <scope>NUCLEOTIDE SEQUENCE</scope>
</reference>
<dbReference type="AlphaFoldDB" id="Q9XE66"/>
<feature type="compositionally biased region" description="Basic and acidic residues" evidence="1">
    <location>
        <begin position="332"/>
        <end position="347"/>
    </location>
</feature>
<organism evidence="2">
    <name type="scientific">Sorghum bicolor</name>
    <name type="common">Sorghum</name>
    <name type="synonym">Sorghum vulgare</name>
    <dbReference type="NCBI Taxonomy" id="4558"/>
    <lineage>
        <taxon>Eukaryota</taxon>
        <taxon>Viridiplantae</taxon>
        <taxon>Streptophyta</taxon>
        <taxon>Embryophyta</taxon>
        <taxon>Tracheophyta</taxon>
        <taxon>Spermatophyta</taxon>
        <taxon>Magnoliopsida</taxon>
        <taxon>Liliopsida</taxon>
        <taxon>Poales</taxon>
        <taxon>Poaceae</taxon>
        <taxon>PACMAD clade</taxon>
        <taxon>Panicoideae</taxon>
        <taxon>Andropogonodae</taxon>
        <taxon>Andropogoneae</taxon>
        <taxon>Sorghinae</taxon>
        <taxon>Sorghum</taxon>
    </lineage>
</organism>
<proteinExistence type="predicted"/>
<evidence type="ECO:0000256" key="1">
    <source>
        <dbReference type="SAM" id="MobiDB-lite"/>
    </source>
</evidence>
<dbReference type="EMBL" id="AF061282">
    <property type="protein sequence ID" value="AAD22171.1"/>
    <property type="molecule type" value="Genomic_DNA"/>
</dbReference>